<dbReference type="Pfam" id="PF06032">
    <property type="entry name" value="S-Me-THD_N"/>
    <property type="match status" value="1"/>
</dbReference>
<dbReference type="InterPro" id="IPR027479">
    <property type="entry name" value="S-Me-THD_N_sf"/>
</dbReference>
<dbReference type="SUPFAM" id="SSF160991">
    <property type="entry name" value="CV3147-like"/>
    <property type="match status" value="1"/>
</dbReference>
<evidence type="ECO:0000259" key="2">
    <source>
        <dbReference type="Pfam" id="PF01968"/>
    </source>
</evidence>
<feature type="domain" description="S-Me-THD-like C-terminal" evidence="5">
    <location>
        <begin position="812"/>
        <end position="978"/>
    </location>
</feature>
<dbReference type="Proteomes" id="UP000838763">
    <property type="component" value="Unassembled WGS sequence"/>
</dbReference>
<dbReference type="EMBL" id="CALLCH030000012">
    <property type="protein sequence ID" value="CAI4214951.1"/>
    <property type="molecule type" value="Genomic_DNA"/>
</dbReference>
<keyword evidence="7" id="KW-1185">Reference proteome</keyword>
<dbReference type="GO" id="GO:0016787">
    <property type="term" value="F:hydrolase activity"/>
    <property type="evidence" value="ECO:0007669"/>
    <property type="project" value="InterPro"/>
</dbReference>
<proteinExistence type="predicted"/>
<accession>A0A9P1H3Y6</accession>
<dbReference type="InterPro" id="IPR048350">
    <property type="entry name" value="S-Me-THD-like_C"/>
</dbReference>
<dbReference type="Pfam" id="PF01968">
    <property type="entry name" value="Hydantoinase_A"/>
    <property type="match status" value="1"/>
</dbReference>
<dbReference type="PANTHER" id="PTHR11365:SF10">
    <property type="entry name" value="HYDANTOINASE_OXOPROLINASE"/>
    <property type="match status" value="1"/>
</dbReference>
<dbReference type="FunFam" id="3.40.1610.10:FF:000001">
    <property type="entry name" value="Hydantoinase, putative"/>
    <property type="match status" value="1"/>
</dbReference>
<dbReference type="PANTHER" id="PTHR11365">
    <property type="entry name" value="5-OXOPROLINASE RELATED"/>
    <property type="match status" value="1"/>
</dbReference>
<protein>
    <recommendedName>
        <fullName evidence="8">Hydantoinase</fullName>
    </recommendedName>
</protein>
<dbReference type="Pfam" id="PF20906">
    <property type="entry name" value="S-Me-THD_C"/>
    <property type="match status" value="1"/>
</dbReference>
<evidence type="ECO:0000256" key="1">
    <source>
        <dbReference type="SAM" id="MobiDB-lite"/>
    </source>
</evidence>
<dbReference type="InterPro" id="IPR045079">
    <property type="entry name" value="Oxoprolinase-like"/>
</dbReference>
<organism evidence="6 7">
    <name type="scientific">Parascedosporium putredinis</name>
    <dbReference type="NCBI Taxonomy" id="1442378"/>
    <lineage>
        <taxon>Eukaryota</taxon>
        <taxon>Fungi</taxon>
        <taxon>Dikarya</taxon>
        <taxon>Ascomycota</taxon>
        <taxon>Pezizomycotina</taxon>
        <taxon>Sordariomycetes</taxon>
        <taxon>Hypocreomycetidae</taxon>
        <taxon>Microascales</taxon>
        <taxon>Microascaceae</taxon>
        <taxon>Parascedosporium</taxon>
    </lineage>
</organism>
<dbReference type="SUPFAM" id="SSF53067">
    <property type="entry name" value="Actin-like ATPase domain"/>
    <property type="match status" value="1"/>
</dbReference>
<feature type="domain" description="Hydantoinase/oxoprolinase N-terminal" evidence="3">
    <location>
        <begin position="33"/>
        <end position="193"/>
    </location>
</feature>
<dbReference type="AlphaFoldDB" id="A0A9P1H3Y6"/>
<dbReference type="Gene3D" id="3.40.1610.10">
    <property type="entry name" value="CV3147-like domain"/>
    <property type="match status" value="1"/>
</dbReference>
<gene>
    <name evidence="6" type="ORF">PPNO1_LOCUS4678</name>
</gene>
<feature type="domain" description="Hydantoinase A/oxoprolinase" evidence="2">
    <location>
        <begin position="213"/>
        <end position="386"/>
    </location>
</feature>
<dbReference type="InterPro" id="IPR043129">
    <property type="entry name" value="ATPase_NBD"/>
</dbReference>
<sequence length="994" mass="104813">MSAHTLEIYASASTWGNQHRWRHPRPFPSIVPDKGVVAWHKAPTTPDPGDGISDTIATMLASAAAAADVKPEDVSSVVIGTTQFVNAVVERDPRRLSRVAVLRLSGPFAKHVPPCVDWSDDLRDVVLGYHARLQGGLEVDGQLIARVDEAEVRRHCAAIRALGIRAVVVNGIFSPIDTVERQEEAVARVVRAEIPGSRVVCAKDVASLGFVERENAAILNASILRFAAKTIRSFQAPVRALGLRCPVFLTQNDGSILSGEVAARFPIKTFSSGPANSMRGAAFLVQGQVGEDVMVVDVGGTTTDAGLLLASGFPRQQAAYSDLSGVRINFPCPDVKSIGLGGGSLVRKTDEGGVTVGPDSVGYAIAERAVVFGGTELTATDCAVLADPSLSIGDTQFVAGALSVDELERYREVVKAKLEGLIARMKTSPDDLPVVLVGGGAVLAPQELAGASRVVKPKWSEVANAIGAATARVSATVDTVKSTESRSAREILEEVKAEAVRKSIEFGALPASAKVAEVEEVPLSYVANKSRFIVRAAGEFDFTRTSAPTEDVAVDLTGDEPDEPASNHGNLPGPQASNAKATRPEIDVTNYKPTVKKGVWYINETDLSFISIGCYILGTGGGGSPYSQMILLREKLRAGAIVRVVSPRSLPDDALVGSGGGAGSPTVGIEKLSGDEMVESQRELYKLVGSPATHMITVEIGGANGLQSMILGASDSMNIPAVDGDWMGRAYPTKWQTTPVVFNERSPIWAPIAMSDGNGNVVCMTSAASDAHVERVMRAALSEMGSQVGFADPPVTGAEAKRWVVENTISQVLWKGKIVRVERTLKLGHVYGECVIEGMDITQPDADSGAAERGAEGATAGEFRGFVKIPFKNENIAAIRMPFPPGGASGDGDAPASGGVADLGAKERQEDVLAIVPDLVAVIDAQNGEALGTPEYRYGQLVVVLGIAASDRWTSTERGIMIGGPEAFGFGHLKYVPLGQFTKPQSVIDEFNEE</sequence>
<comment type="caution">
    <text evidence="6">The sequence shown here is derived from an EMBL/GenBank/DDBJ whole genome shotgun (WGS) entry which is preliminary data.</text>
</comment>
<name>A0A9P1H3Y6_9PEZI</name>
<evidence type="ECO:0008006" key="8">
    <source>
        <dbReference type="Google" id="ProtNLM"/>
    </source>
</evidence>
<dbReference type="InterPro" id="IPR008040">
    <property type="entry name" value="Hydant_A_N"/>
</dbReference>
<dbReference type="OrthoDB" id="5404895at2759"/>
<evidence type="ECO:0000313" key="6">
    <source>
        <dbReference type="EMBL" id="CAI4214951.1"/>
    </source>
</evidence>
<evidence type="ECO:0000259" key="5">
    <source>
        <dbReference type="Pfam" id="PF20906"/>
    </source>
</evidence>
<dbReference type="Pfam" id="PF05378">
    <property type="entry name" value="Hydant_A_N"/>
    <property type="match status" value="1"/>
</dbReference>
<dbReference type="InterPro" id="IPR010318">
    <property type="entry name" value="S-Me-THD_N"/>
</dbReference>
<evidence type="ECO:0000313" key="7">
    <source>
        <dbReference type="Proteomes" id="UP000838763"/>
    </source>
</evidence>
<dbReference type="InterPro" id="IPR002821">
    <property type="entry name" value="Hydantoinase_A"/>
</dbReference>
<feature type="region of interest" description="Disordered" evidence="1">
    <location>
        <begin position="554"/>
        <end position="585"/>
    </location>
</feature>
<evidence type="ECO:0000259" key="3">
    <source>
        <dbReference type="Pfam" id="PF05378"/>
    </source>
</evidence>
<reference evidence="6" key="1">
    <citation type="submission" date="2022-11" db="EMBL/GenBank/DDBJ databases">
        <authorList>
            <person name="Scott C."/>
            <person name="Bruce N."/>
        </authorList>
    </citation>
    <scope>NUCLEOTIDE SEQUENCE</scope>
</reference>
<feature type="domain" description="S-Me-THD N-terminal" evidence="4">
    <location>
        <begin position="605"/>
        <end position="765"/>
    </location>
</feature>
<evidence type="ECO:0000259" key="4">
    <source>
        <dbReference type="Pfam" id="PF06032"/>
    </source>
</evidence>